<proteinExistence type="predicted"/>
<feature type="transmembrane region" description="Helical" evidence="1">
    <location>
        <begin position="74"/>
        <end position="93"/>
    </location>
</feature>
<keyword evidence="1" id="KW-0812">Transmembrane</keyword>
<dbReference type="Proteomes" id="UP000653127">
    <property type="component" value="Unassembled WGS sequence"/>
</dbReference>
<evidence type="ECO:0000313" key="3">
    <source>
        <dbReference type="Proteomes" id="UP000653127"/>
    </source>
</evidence>
<organism evidence="2 3">
    <name type="scientific">Ligaoa zhengdingensis</name>
    <dbReference type="NCBI Taxonomy" id="2763658"/>
    <lineage>
        <taxon>Bacteria</taxon>
        <taxon>Bacillati</taxon>
        <taxon>Bacillota</taxon>
        <taxon>Clostridia</taxon>
        <taxon>Eubacteriales</taxon>
        <taxon>Oscillospiraceae</taxon>
        <taxon>Ligaoa</taxon>
    </lineage>
</organism>
<dbReference type="AlphaFoldDB" id="A0A926E0X6"/>
<dbReference type="RefSeq" id="WP_249283407.1">
    <property type="nucleotide sequence ID" value="NZ_JACRST010000018.1"/>
</dbReference>
<comment type="caution">
    <text evidence="2">The sequence shown here is derived from an EMBL/GenBank/DDBJ whole genome shotgun (WGS) entry which is preliminary data.</text>
</comment>
<accession>A0A926E0X6</accession>
<dbReference type="EMBL" id="JACRST010000018">
    <property type="protein sequence ID" value="MBC8547362.1"/>
    <property type="molecule type" value="Genomic_DNA"/>
</dbReference>
<feature type="transmembrane region" description="Helical" evidence="1">
    <location>
        <begin position="6"/>
        <end position="24"/>
    </location>
</feature>
<keyword evidence="1" id="KW-0472">Membrane</keyword>
<evidence type="ECO:0000256" key="1">
    <source>
        <dbReference type="SAM" id="Phobius"/>
    </source>
</evidence>
<evidence type="ECO:0000313" key="2">
    <source>
        <dbReference type="EMBL" id="MBC8547362.1"/>
    </source>
</evidence>
<keyword evidence="3" id="KW-1185">Reference proteome</keyword>
<protein>
    <recommendedName>
        <fullName evidence="4">DUF3784 domain-containing protein</fullName>
    </recommendedName>
</protein>
<gene>
    <name evidence="2" type="ORF">H8711_10540</name>
</gene>
<feature type="transmembrane region" description="Helical" evidence="1">
    <location>
        <begin position="45"/>
        <end position="68"/>
    </location>
</feature>
<name>A0A926E0X6_9FIRM</name>
<sequence length="100" mass="11373">MGNMDFLFAVGFLALGVAFKLGYCKNWLLGNDPETRKKYKEKETLNYFSLLMFVLSAVNWISVVGAAIERPELIYLSVILNAIVIVIGLGYFLKSKRFRN</sequence>
<reference evidence="2" key="1">
    <citation type="submission" date="2020-08" db="EMBL/GenBank/DDBJ databases">
        <title>Genome public.</title>
        <authorList>
            <person name="Liu C."/>
            <person name="Sun Q."/>
        </authorList>
    </citation>
    <scope>NUCLEOTIDE SEQUENCE</scope>
    <source>
        <strain evidence="2">NSJ-31</strain>
    </source>
</reference>
<evidence type="ECO:0008006" key="4">
    <source>
        <dbReference type="Google" id="ProtNLM"/>
    </source>
</evidence>
<keyword evidence="1" id="KW-1133">Transmembrane helix</keyword>